<feature type="compositionally biased region" description="Low complexity" evidence="2">
    <location>
        <begin position="15"/>
        <end position="28"/>
    </location>
</feature>
<protein>
    <submittedName>
        <fullName evidence="3">Uncharacterized protein</fullName>
    </submittedName>
</protein>
<comment type="caution">
    <text evidence="3">The sequence shown here is derived from an EMBL/GenBank/DDBJ whole genome shotgun (WGS) entry which is preliminary data.</text>
</comment>
<dbReference type="AlphaFoldDB" id="A0A3N6SNX2"/>
<feature type="region of interest" description="Disordered" evidence="2">
    <location>
        <begin position="1"/>
        <end position="37"/>
    </location>
</feature>
<evidence type="ECO:0000313" key="4">
    <source>
        <dbReference type="Proteomes" id="UP000279457"/>
    </source>
</evidence>
<feature type="region of interest" description="Disordered" evidence="2">
    <location>
        <begin position="47"/>
        <end position="66"/>
    </location>
</feature>
<dbReference type="InterPro" id="IPR025157">
    <property type="entry name" value="Hemagglutinin_rpt"/>
</dbReference>
<dbReference type="GO" id="GO:0090729">
    <property type="term" value="F:toxin activity"/>
    <property type="evidence" value="ECO:0007669"/>
    <property type="project" value="UniProtKB-KW"/>
</dbReference>
<evidence type="ECO:0000313" key="3">
    <source>
        <dbReference type="EMBL" id="RQM39466.1"/>
    </source>
</evidence>
<dbReference type="Pfam" id="PF13332">
    <property type="entry name" value="Fil_haemagg_2"/>
    <property type="match status" value="1"/>
</dbReference>
<sequence>MHLSSVVGANLSWGSQSSTSSQTATRTQCEGSTLTASNNLTIKATGTDINVQSNQKQADNDNSAMH</sequence>
<keyword evidence="1" id="KW-0800">Toxin</keyword>
<name>A0A3N6SNX2_9GAMM</name>
<dbReference type="EMBL" id="RHHM01000002">
    <property type="protein sequence ID" value="RQM39466.1"/>
    <property type="molecule type" value="Genomic_DNA"/>
</dbReference>
<evidence type="ECO:0000256" key="1">
    <source>
        <dbReference type="ARBA" id="ARBA00022656"/>
    </source>
</evidence>
<evidence type="ECO:0000256" key="2">
    <source>
        <dbReference type="SAM" id="MobiDB-lite"/>
    </source>
</evidence>
<accession>A0A3N6SNX2</accession>
<dbReference type="GO" id="GO:0003824">
    <property type="term" value="F:catalytic activity"/>
    <property type="evidence" value="ECO:0007669"/>
    <property type="project" value="UniProtKB-ARBA"/>
</dbReference>
<keyword evidence="4" id="KW-1185">Reference proteome</keyword>
<organism evidence="3 4">
    <name type="scientific">Erwinia psidii</name>
    <dbReference type="NCBI Taxonomy" id="69224"/>
    <lineage>
        <taxon>Bacteria</taxon>
        <taxon>Pseudomonadati</taxon>
        <taxon>Pseudomonadota</taxon>
        <taxon>Gammaproteobacteria</taxon>
        <taxon>Enterobacterales</taxon>
        <taxon>Erwiniaceae</taxon>
        <taxon>Erwinia</taxon>
    </lineage>
</organism>
<reference evidence="3 4" key="1">
    <citation type="submission" date="2018-10" db="EMBL/GenBank/DDBJ databases">
        <title>Draft genome sequence for the type isolate of Erwinia psidii, agent causal of bacterial blight in guava (Psidium guajava) and wilt and die-back of Eucalyptus spp.</title>
        <authorList>
            <person name="Hermenegildo P.S."/>
            <person name="Santos S.A."/>
            <person name="Guimaraes L.M.S."/>
            <person name="Vidigal P.M.P."/>
            <person name="Pereira I.C."/>
            <person name="Badel J.L."/>
            <person name="Alfenas-Zerbini P."/>
            <person name="Ferreira M.A.S.V."/>
            <person name="Alfenas A.C."/>
        </authorList>
    </citation>
    <scope>NUCLEOTIDE SEQUENCE [LARGE SCALE GENOMIC DNA]</scope>
    <source>
        <strain evidence="3 4">IBSBF 435</strain>
    </source>
</reference>
<dbReference type="Proteomes" id="UP000279457">
    <property type="component" value="Unassembled WGS sequence"/>
</dbReference>
<proteinExistence type="predicted"/>
<gene>
    <name evidence="3" type="ORF">EB241_03280</name>
</gene>